<feature type="region of interest" description="Disordered" evidence="1">
    <location>
        <begin position="1"/>
        <end position="38"/>
    </location>
</feature>
<protein>
    <submittedName>
        <fullName evidence="2">Uncharacterized protein</fullName>
    </submittedName>
</protein>
<dbReference type="AlphaFoldDB" id="A0AA39RQM4"/>
<keyword evidence="3" id="KW-1185">Reference proteome</keyword>
<evidence type="ECO:0000313" key="2">
    <source>
        <dbReference type="EMBL" id="KAK0576779.1"/>
    </source>
</evidence>
<evidence type="ECO:0000256" key="1">
    <source>
        <dbReference type="SAM" id="MobiDB-lite"/>
    </source>
</evidence>
<reference evidence="2" key="2">
    <citation type="submission" date="2023-06" db="EMBL/GenBank/DDBJ databases">
        <authorList>
            <person name="Swenson N.G."/>
            <person name="Wegrzyn J.L."/>
            <person name="Mcevoy S.L."/>
        </authorList>
    </citation>
    <scope>NUCLEOTIDE SEQUENCE</scope>
    <source>
        <strain evidence="2">NS2018</strain>
        <tissue evidence="2">Leaf</tissue>
    </source>
</reference>
<evidence type="ECO:0000313" key="3">
    <source>
        <dbReference type="Proteomes" id="UP001168877"/>
    </source>
</evidence>
<proteinExistence type="predicted"/>
<name>A0AA39RQM4_ACESA</name>
<dbReference type="Proteomes" id="UP001168877">
    <property type="component" value="Unassembled WGS sequence"/>
</dbReference>
<feature type="compositionally biased region" description="Acidic residues" evidence="1">
    <location>
        <begin position="1"/>
        <end position="20"/>
    </location>
</feature>
<dbReference type="EMBL" id="JAUESC010000386">
    <property type="protein sequence ID" value="KAK0576779.1"/>
    <property type="molecule type" value="Genomic_DNA"/>
</dbReference>
<sequence length="81" mass="8931">MEIDEEELYSMEEDENEEDSNDRGQPAEELETVTIGEGDPLKTVKVGTTMVLELREGPMIGIGTKPLPEFECEAEATSLAL</sequence>
<reference evidence="2" key="1">
    <citation type="journal article" date="2022" name="Plant J.">
        <title>Strategies of tolerance reflected in two North American maple genomes.</title>
        <authorList>
            <person name="McEvoy S.L."/>
            <person name="Sezen U.U."/>
            <person name="Trouern-Trend A."/>
            <person name="McMahon S.M."/>
            <person name="Schaberg P.G."/>
            <person name="Yang J."/>
            <person name="Wegrzyn J.L."/>
            <person name="Swenson N.G."/>
        </authorList>
    </citation>
    <scope>NUCLEOTIDE SEQUENCE</scope>
    <source>
        <strain evidence="2">NS2018</strain>
    </source>
</reference>
<accession>A0AA39RQM4</accession>
<organism evidence="2 3">
    <name type="scientific">Acer saccharum</name>
    <name type="common">Sugar maple</name>
    <dbReference type="NCBI Taxonomy" id="4024"/>
    <lineage>
        <taxon>Eukaryota</taxon>
        <taxon>Viridiplantae</taxon>
        <taxon>Streptophyta</taxon>
        <taxon>Embryophyta</taxon>
        <taxon>Tracheophyta</taxon>
        <taxon>Spermatophyta</taxon>
        <taxon>Magnoliopsida</taxon>
        <taxon>eudicotyledons</taxon>
        <taxon>Gunneridae</taxon>
        <taxon>Pentapetalae</taxon>
        <taxon>rosids</taxon>
        <taxon>malvids</taxon>
        <taxon>Sapindales</taxon>
        <taxon>Sapindaceae</taxon>
        <taxon>Hippocastanoideae</taxon>
        <taxon>Acereae</taxon>
        <taxon>Acer</taxon>
    </lineage>
</organism>
<comment type="caution">
    <text evidence="2">The sequence shown here is derived from an EMBL/GenBank/DDBJ whole genome shotgun (WGS) entry which is preliminary data.</text>
</comment>
<gene>
    <name evidence="2" type="ORF">LWI29_023118</name>
</gene>